<proteinExistence type="predicted"/>
<organism evidence="1 2">
    <name type="scientific">Nephila pilipes</name>
    <name type="common">Giant wood spider</name>
    <name type="synonym">Nephila maculata</name>
    <dbReference type="NCBI Taxonomy" id="299642"/>
    <lineage>
        <taxon>Eukaryota</taxon>
        <taxon>Metazoa</taxon>
        <taxon>Ecdysozoa</taxon>
        <taxon>Arthropoda</taxon>
        <taxon>Chelicerata</taxon>
        <taxon>Arachnida</taxon>
        <taxon>Araneae</taxon>
        <taxon>Araneomorphae</taxon>
        <taxon>Entelegynae</taxon>
        <taxon>Araneoidea</taxon>
        <taxon>Nephilidae</taxon>
        <taxon>Nephila</taxon>
    </lineage>
</organism>
<keyword evidence="2" id="KW-1185">Reference proteome</keyword>
<gene>
    <name evidence="1" type="ORF">NPIL_39611</name>
</gene>
<protein>
    <submittedName>
        <fullName evidence="1">Uncharacterized protein</fullName>
    </submittedName>
</protein>
<accession>A0A8X6UJU9</accession>
<reference evidence="1" key="1">
    <citation type="submission" date="2020-08" db="EMBL/GenBank/DDBJ databases">
        <title>Multicomponent nature underlies the extraordinary mechanical properties of spider dragline silk.</title>
        <authorList>
            <person name="Kono N."/>
            <person name="Nakamura H."/>
            <person name="Mori M."/>
            <person name="Yoshida Y."/>
            <person name="Ohtoshi R."/>
            <person name="Malay A.D."/>
            <person name="Moran D.A.P."/>
            <person name="Tomita M."/>
            <person name="Numata K."/>
            <person name="Arakawa K."/>
        </authorList>
    </citation>
    <scope>NUCLEOTIDE SEQUENCE</scope>
</reference>
<evidence type="ECO:0000313" key="1">
    <source>
        <dbReference type="EMBL" id="GFU41634.1"/>
    </source>
</evidence>
<dbReference type="AlphaFoldDB" id="A0A8X6UJU9"/>
<sequence>MKTSLHTAKRSEWLSIPLSWVPLSRGRLSTADRIAFLSSGLQLKRLITSTPRNELLPRCPSSKKQEKKSFQSPTIGHFVIYKR</sequence>
<evidence type="ECO:0000313" key="2">
    <source>
        <dbReference type="Proteomes" id="UP000887013"/>
    </source>
</evidence>
<dbReference type="EMBL" id="BMAW01035870">
    <property type="protein sequence ID" value="GFU41634.1"/>
    <property type="molecule type" value="Genomic_DNA"/>
</dbReference>
<dbReference type="Proteomes" id="UP000887013">
    <property type="component" value="Unassembled WGS sequence"/>
</dbReference>
<name>A0A8X6UJU9_NEPPI</name>
<comment type="caution">
    <text evidence="1">The sequence shown here is derived from an EMBL/GenBank/DDBJ whole genome shotgun (WGS) entry which is preliminary data.</text>
</comment>